<dbReference type="RefSeq" id="WP_090366971.1">
    <property type="nucleotide sequence ID" value="NZ_FNEM01000015.1"/>
</dbReference>
<dbReference type="InterPro" id="IPR011951">
    <property type="entry name" value="HAD-SF_hydro_IA_YjjG/PynA"/>
</dbReference>
<dbReference type="Pfam" id="PF00702">
    <property type="entry name" value="Hydrolase"/>
    <property type="match status" value="1"/>
</dbReference>
<dbReference type="OrthoDB" id="148966at2"/>
<protein>
    <submittedName>
        <fullName evidence="1">Putative hydrolase of the HAD superfamily</fullName>
    </submittedName>
</protein>
<dbReference type="InterPro" id="IPR023198">
    <property type="entry name" value="PGP-like_dom2"/>
</dbReference>
<dbReference type="AlphaFoldDB" id="A0A1G8XHH8"/>
<evidence type="ECO:0000313" key="1">
    <source>
        <dbReference type="EMBL" id="SDJ90059.1"/>
    </source>
</evidence>
<dbReference type="Proteomes" id="UP000199527">
    <property type="component" value="Unassembled WGS sequence"/>
</dbReference>
<dbReference type="NCBIfam" id="NF006976">
    <property type="entry name" value="PRK09449.1"/>
    <property type="match status" value="1"/>
</dbReference>
<dbReference type="InterPro" id="IPR052550">
    <property type="entry name" value="Pyrimidine_5'-ntase_YjjG"/>
</dbReference>
<accession>A0A1G8XHH8</accession>
<dbReference type="PANTHER" id="PTHR47478">
    <property type="match status" value="1"/>
</dbReference>
<dbReference type="NCBIfam" id="TIGR01549">
    <property type="entry name" value="HAD-SF-IA-v1"/>
    <property type="match status" value="1"/>
</dbReference>
<dbReference type="InterPro" id="IPR006439">
    <property type="entry name" value="HAD-SF_hydro_IA"/>
</dbReference>
<dbReference type="EMBL" id="FNEM01000015">
    <property type="protein sequence ID" value="SDJ90059.1"/>
    <property type="molecule type" value="Genomic_DNA"/>
</dbReference>
<keyword evidence="1" id="KW-0378">Hydrolase</keyword>
<dbReference type="SFLD" id="SFLDS00003">
    <property type="entry name" value="Haloacid_Dehalogenase"/>
    <property type="match status" value="1"/>
</dbReference>
<reference evidence="2" key="1">
    <citation type="submission" date="2016-10" db="EMBL/GenBank/DDBJ databases">
        <authorList>
            <person name="Varghese N."/>
            <person name="Submissions S."/>
        </authorList>
    </citation>
    <scope>NUCLEOTIDE SEQUENCE [LARGE SCALE GENOMIC DNA]</scope>
    <source>
        <strain evidence="2">DSM 23317</strain>
    </source>
</reference>
<dbReference type="CDD" id="cd04305">
    <property type="entry name" value="HAD_Neu5Ac-Pase_like"/>
    <property type="match status" value="1"/>
</dbReference>
<dbReference type="PRINTS" id="PR00413">
    <property type="entry name" value="HADHALOGNASE"/>
</dbReference>
<dbReference type="Gene3D" id="3.40.50.1000">
    <property type="entry name" value="HAD superfamily/HAD-like"/>
    <property type="match status" value="1"/>
</dbReference>
<dbReference type="Gene3D" id="1.10.150.240">
    <property type="entry name" value="Putative phosphatase, domain 2"/>
    <property type="match status" value="1"/>
</dbReference>
<name>A0A1G8XHH8_9GAMM</name>
<dbReference type="NCBIfam" id="TIGR01509">
    <property type="entry name" value="HAD-SF-IA-v3"/>
    <property type="match status" value="1"/>
</dbReference>
<organism evidence="1 2">
    <name type="scientific">Ferrimonas sediminum</name>
    <dbReference type="NCBI Taxonomy" id="718193"/>
    <lineage>
        <taxon>Bacteria</taxon>
        <taxon>Pseudomonadati</taxon>
        <taxon>Pseudomonadota</taxon>
        <taxon>Gammaproteobacteria</taxon>
        <taxon>Alteromonadales</taxon>
        <taxon>Ferrimonadaceae</taxon>
        <taxon>Ferrimonas</taxon>
    </lineage>
</organism>
<dbReference type="InterPro" id="IPR036412">
    <property type="entry name" value="HAD-like_sf"/>
</dbReference>
<dbReference type="GO" id="GO:0008253">
    <property type="term" value="F:5'-nucleotidase activity"/>
    <property type="evidence" value="ECO:0007669"/>
    <property type="project" value="InterPro"/>
</dbReference>
<gene>
    <name evidence="1" type="ORF">SAMN04488540_11540</name>
</gene>
<sequence length="224" mass="25347">MNYDWILFDADDTLFHFDDFAGLKLLFSQRGCDFDRQHYLEYQQRNRPLWVAYQNGEIGARELQRIRFEPWTGRLALSAAEINAAFLKAMAEVCQPLPGARTLLTALHRQAQLGIITNGFTDLQQARLKNTNLEGLFSLLVISEQVGVAKPDPRIFDHAKSLMENSPAQRVLMVGDNPHSDILGGQRAGFDTCWLNQHDRPCPDGIVPDFQVRSLPELQALLLA</sequence>
<proteinExistence type="predicted"/>
<dbReference type="InterPro" id="IPR023214">
    <property type="entry name" value="HAD_sf"/>
</dbReference>
<dbReference type="PANTHER" id="PTHR47478:SF1">
    <property type="entry name" value="PYRIMIDINE 5'-NUCLEOTIDASE YJJG"/>
    <property type="match status" value="1"/>
</dbReference>
<keyword evidence="2" id="KW-1185">Reference proteome</keyword>
<dbReference type="NCBIfam" id="TIGR02254">
    <property type="entry name" value="YjjG_YfnB"/>
    <property type="match status" value="1"/>
</dbReference>
<evidence type="ECO:0000313" key="2">
    <source>
        <dbReference type="Proteomes" id="UP000199527"/>
    </source>
</evidence>
<dbReference type="SUPFAM" id="SSF56784">
    <property type="entry name" value="HAD-like"/>
    <property type="match status" value="1"/>
</dbReference>
<dbReference type="SFLD" id="SFLDG01129">
    <property type="entry name" value="C1.5:_HAD__Beta-PGM__Phosphata"/>
    <property type="match status" value="1"/>
</dbReference>